<gene>
    <name evidence="4" type="ORF">RR48_09385</name>
</gene>
<dbReference type="PROSITE" id="PS50240">
    <property type="entry name" value="TRYPSIN_DOM"/>
    <property type="match status" value="1"/>
</dbReference>
<evidence type="ECO:0000313" key="4">
    <source>
        <dbReference type="EMBL" id="KPJ15456.1"/>
    </source>
</evidence>
<dbReference type="SMART" id="SM00020">
    <property type="entry name" value="Tryp_SPc"/>
    <property type="match status" value="1"/>
</dbReference>
<dbReference type="GO" id="GO:0004252">
    <property type="term" value="F:serine-type endopeptidase activity"/>
    <property type="evidence" value="ECO:0007669"/>
    <property type="project" value="InterPro"/>
</dbReference>
<evidence type="ECO:0000256" key="1">
    <source>
        <dbReference type="ARBA" id="ARBA00023157"/>
    </source>
</evidence>
<dbReference type="Proteomes" id="UP000053240">
    <property type="component" value="Unassembled WGS sequence"/>
</dbReference>
<sequence>MSTATVFLFLLDNLPGFQNSLNLTLATLLDKEDLSLEFSLIHKCNPTVAQSVLNDIKNNVEEEKVSHENVSDIVKHDDFKEAFDELSPEALYNIGTVFDNTMEDSENIESYETKNYNKTSKIKSDYPKYYKDQEGDDFDIDNDIDSDIFESKVKLPDSVPSMVAMFETLSNVTAQTCGGTLLSPRWVITTATCLDLLSGNGSKSHNSSKSEYTIVTGANNPLKDGTIHHVTDMILFPKETLKTNASTIDNFDRTKRAGVHLGNVTLALLRITPPARIQTLTISHVPSKGEEDVQLYGWILVKEASGKEVMKATSLSAKTMRSEECGANLSDVYHESMLCLNPRRKTQKDIENKIKQASGPVLAARNNKPMLLAVAQFELPSPQAPLFAHPLSAHATWINAIAWVPLVKFTHDVTFEESVEGRRRSGHRAERGQSAQSVRR</sequence>
<feature type="region of interest" description="Disordered" evidence="2">
    <location>
        <begin position="418"/>
        <end position="440"/>
    </location>
</feature>
<dbReference type="InterPro" id="IPR009003">
    <property type="entry name" value="Peptidase_S1_PA"/>
</dbReference>
<dbReference type="PANTHER" id="PTHR24271:SF50">
    <property type="match status" value="1"/>
</dbReference>
<dbReference type="AlphaFoldDB" id="A0A194RHN5"/>
<evidence type="ECO:0000256" key="2">
    <source>
        <dbReference type="SAM" id="MobiDB-lite"/>
    </source>
</evidence>
<evidence type="ECO:0000313" key="5">
    <source>
        <dbReference type="Proteomes" id="UP000053240"/>
    </source>
</evidence>
<feature type="domain" description="Peptidase S1" evidence="3">
    <location>
        <begin position="148"/>
        <end position="403"/>
    </location>
</feature>
<evidence type="ECO:0000259" key="3">
    <source>
        <dbReference type="PROSITE" id="PS50240"/>
    </source>
</evidence>
<dbReference type="EMBL" id="KQ460367">
    <property type="protein sequence ID" value="KPJ15456.1"/>
    <property type="molecule type" value="Genomic_DNA"/>
</dbReference>
<proteinExistence type="predicted"/>
<reference evidence="4 5" key="1">
    <citation type="journal article" date="2015" name="Nat. Commun.">
        <title>Outbred genome sequencing and CRISPR/Cas9 gene editing in butterflies.</title>
        <authorList>
            <person name="Li X."/>
            <person name="Fan D."/>
            <person name="Zhang W."/>
            <person name="Liu G."/>
            <person name="Zhang L."/>
            <person name="Zhao L."/>
            <person name="Fang X."/>
            <person name="Chen L."/>
            <person name="Dong Y."/>
            <person name="Chen Y."/>
            <person name="Ding Y."/>
            <person name="Zhao R."/>
            <person name="Feng M."/>
            <person name="Zhu Y."/>
            <person name="Feng Y."/>
            <person name="Jiang X."/>
            <person name="Zhu D."/>
            <person name="Xiang H."/>
            <person name="Feng X."/>
            <person name="Li S."/>
            <person name="Wang J."/>
            <person name="Zhang G."/>
            <person name="Kronforst M.R."/>
            <person name="Wang W."/>
        </authorList>
    </citation>
    <scope>NUCLEOTIDE SEQUENCE [LARGE SCALE GENOMIC DNA]</scope>
    <source>
        <strain evidence="4">Ya'a_city_454_Pm</strain>
        <tissue evidence="4">Whole body</tissue>
    </source>
</reference>
<keyword evidence="5" id="KW-1185">Reference proteome</keyword>
<accession>A0A194RHN5</accession>
<dbReference type="SUPFAM" id="SSF50494">
    <property type="entry name" value="Trypsin-like serine proteases"/>
    <property type="match status" value="1"/>
</dbReference>
<keyword evidence="1" id="KW-1015">Disulfide bond</keyword>
<dbReference type="Gene3D" id="2.40.10.10">
    <property type="entry name" value="Trypsin-like serine proteases"/>
    <property type="match status" value="1"/>
</dbReference>
<dbReference type="InterPro" id="IPR001254">
    <property type="entry name" value="Trypsin_dom"/>
</dbReference>
<name>A0A194RHN5_PAPMA</name>
<dbReference type="PANTHER" id="PTHR24271">
    <property type="entry name" value="KALLIKREIN-RELATED"/>
    <property type="match status" value="1"/>
</dbReference>
<feature type="compositionally biased region" description="Basic and acidic residues" evidence="2">
    <location>
        <begin position="418"/>
        <end position="431"/>
    </location>
</feature>
<dbReference type="InParanoid" id="A0A194RHN5"/>
<dbReference type="InterPro" id="IPR043504">
    <property type="entry name" value="Peptidase_S1_PA_chymotrypsin"/>
</dbReference>
<dbReference type="GO" id="GO:0006508">
    <property type="term" value="P:proteolysis"/>
    <property type="evidence" value="ECO:0007669"/>
    <property type="project" value="InterPro"/>
</dbReference>
<protein>
    <recommendedName>
        <fullName evidence="3">Peptidase S1 domain-containing protein</fullName>
    </recommendedName>
</protein>
<dbReference type="Pfam" id="PF00089">
    <property type="entry name" value="Trypsin"/>
    <property type="match status" value="1"/>
</dbReference>
<organism evidence="4 5">
    <name type="scientific">Papilio machaon</name>
    <name type="common">Old World swallowtail butterfly</name>
    <dbReference type="NCBI Taxonomy" id="76193"/>
    <lineage>
        <taxon>Eukaryota</taxon>
        <taxon>Metazoa</taxon>
        <taxon>Ecdysozoa</taxon>
        <taxon>Arthropoda</taxon>
        <taxon>Hexapoda</taxon>
        <taxon>Insecta</taxon>
        <taxon>Pterygota</taxon>
        <taxon>Neoptera</taxon>
        <taxon>Endopterygota</taxon>
        <taxon>Lepidoptera</taxon>
        <taxon>Glossata</taxon>
        <taxon>Ditrysia</taxon>
        <taxon>Papilionoidea</taxon>
        <taxon>Papilionidae</taxon>
        <taxon>Papilioninae</taxon>
        <taxon>Papilio</taxon>
    </lineage>
</organism>